<feature type="transmembrane region" description="Helical" evidence="1">
    <location>
        <begin position="12"/>
        <end position="40"/>
    </location>
</feature>
<reference evidence="2 3" key="1">
    <citation type="submission" date="2017-09" db="EMBL/GenBank/DDBJ databases">
        <title>Mesorhizobum sanjuanii sp. nov. isolated from nodules of Lotus tenuis in saline-alkaline lowlands of Flooding Pampa.</title>
        <authorList>
            <person name="Sannazzaro A.I."/>
            <person name="Torres Tejerizo G.A."/>
            <person name="Fontana F."/>
            <person name="Cumpa Velazquez L.M."/>
            <person name="Hansen L."/>
            <person name="Pistorio M."/>
            <person name="Estrella M.J."/>
        </authorList>
    </citation>
    <scope>NUCLEOTIDE SEQUENCE [LARGE SCALE GENOMIC DNA]</scope>
    <source>
        <strain evidence="2 3">BSA136</strain>
    </source>
</reference>
<keyword evidence="1" id="KW-1133">Transmembrane helix</keyword>
<evidence type="ECO:0000313" key="3">
    <source>
        <dbReference type="Proteomes" id="UP000219182"/>
    </source>
</evidence>
<keyword evidence="1" id="KW-0812">Transmembrane</keyword>
<dbReference type="AlphaFoldDB" id="A0A2A6FD52"/>
<organism evidence="2 3">
    <name type="scientific">Mesorhizobium sanjuanii</name>
    <dbReference type="NCBI Taxonomy" id="2037900"/>
    <lineage>
        <taxon>Bacteria</taxon>
        <taxon>Pseudomonadati</taxon>
        <taxon>Pseudomonadota</taxon>
        <taxon>Alphaproteobacteria</taxon>
        <taxon>Hyphomicrobiales</taxon>
        <taxon>Phyllobacteriaceae</taxon>
        <taxon>Mesorhizobium</taxon>
    </lineage>
</organism>
<protein>
    <submittedName>
        <fullName evidence="2">Uncharacterized protein</fullName>
    </submittedName>
</protein>
<keyword evidence="3" id="KW-1185">Reference proteome</keyword>
<comment type="caution">
    <text evidence="2">The sequence shown here is derived from an EMBL/GenBank/DDBJ whole genome shotgun (WGS) entry which is preliminary data.</text>
</comment>
<dbReference type="Proteomes" id="UP000219182">
    <property type="component" value="Unassembled WGS sequence"/>
</dbReference>
<evidence type="ECO:0000256" key="1">
    <source>
        <dbReference type="SAM" id="Phobius"/>
    </source>
</evidence>
<gene>
    <name evidence="2" type="ORF">CN311_18980</name>
</gene>
<dbReference type="EMBL" id="NWQG01000120">
    <property type="protein sequence ID" value="PDQ19561.1"/>
    <property type="molecule type" value="Genomic_DNA"/>
</dbReference>
<keyword evidence="1" id="KW-0472">Membrane</keyword>
<proteinExistence type="predicted"/>
<evidence type="ECO:0000313" key="2">
    <source>
        <dbReference type="EMBL" id="PDQ19561.1"/>
    </source>
</evidence>
<sequence>MWQSPYVNTGNGLGTALAVLVVGLMAIGVVFLILGGALYLDQGTDERSLSTIPARAVVTQGSSPAR</sequence>
<accession>A0A2A6FD52</accession>
<name>A0A2A6FD52_9HYPH</name>